<name>A0ABZ1FJ68_9ACTN</name>
<organism evidence="2 3">
    <name type="scientific">Streptomyces decoyicus</name>
    <dbReference type="NCBI Taxonomy" id="249567"/>
    <lineage>
        <taxon>Bacteria</taxon>
        <taxon>Bacillati</taxon>
        <taxon>Actinomycetota</taxon>
        <taxon>Actinomycetes</taxon>
        <taxon>Kitasatosporales</taxon>
        <taxon>Streptomycetaceae</taxon>
        <taxon>Streptomyces</taxon>
    </lineage>
</organism>
<gene>
    <name evidence="2" type="ORF">OG863_19960</name>
</gene>
<evidence type="ECO:0000256" key="1">
    <source>
        <dbReference type="SAM" id="MobiDB-lite"/>
    </source>
</evidence>
<feature type="region of interest" description="Disordered" evidence="1">
    <location>
        <begin position="44"/>
        <end position="66"/>
    </location>
</feature>
<accession>A0ABZ1FJ68</accession>
<dbReference type="EMBL" id="CP109106">
    <property type="protein sequence ID" value="WSB70039.1"/>
    <property type="molecule type" value="Genomic_DNA"/>
</dbReference>
<evidence type="ECO:0000313" key="3">
    <source>
        <dbReference type="Proteomes" id="UP001344251"/>
    </source>
</evidence>
<dbReference type="Proteomes" id="UP001344251">
    <property type="component" value="Chromosome"/>
</dbReference>
<evidence type="ECO:0000313" key="2">
    <source>
        <dbReference type="EMBL" id="WSB70039.1"/>
    </source>
</evidence>
<sequence length="66" mass="6276">MLISGVVALAGGLLVLAVVRRGEGGDGGPAERSVAGVAAAPVREGADAAPVREGMDAAPVRKGAGV</sequence>
<reference evidence="2 3" key="1">
    <citation type="submission" date="2022-10" db="EMBL/GenBank/DDBJ databases">
        <title>The complete genomes of actinobacterial strains from the NBC collection.</title>
        <authorList>
            <person name="Joergensen T.S."/>
            <person name="Alvarez Arevalo M."/>
            <person name="Sterndorff E.B."/>
            <person name="Faurdal D."/>
            <person name="Vuksanovic O."/>
            <person name="Mourched A.-S."/>
            <person name="Charusanti P."/>
            <person name="Shaw S."/>
            <person name="Blin K."/>
            <person name="Weber T."/>
        </authorList>
    </citation>
    <scope>NUCLEOTIDE SEQUENCE [LARGE SCALE GENOMIC DNA]</scope>
    <source>
        <strain evidence="2 3">NBC 01774</strain>
    </source>
</reference>
<proteinExistence type="predicted"/>
<keyword evidence="3" id="KW-1185">Reference proteome</keyword>
<protein>
    <submittedName>
        <fullName evidence="2">Uncharacterized protein</fullName>
    </submittedName>
</protein>